<comment type="caution">
    <text evidence="1">The sequence shown here is derived from an EMBL/GenBank/DDBJ whole genome shotgun (WGS) entry which is preliminary data.</text>
</comment>
<dbReference type="EMBL" id="JACHVC010000007">
    <property type="protein sequence ID" value="MBC2605909.1"/>
    <property type="molecule type" value="Genomic_DNA"/>
</dbReference>
<gene>
    <name evidence="1" type="ORF">H5P27_07620</name>
</gene>
<reference evidence="1 2" key="1">
    <citation type="submission" date="2020-07" db="EMBL/GenBank/DDBJ databases">
        <authorList>
            <person name="Feng X."/>
        </authorList>
    </citation>
    <scope>NUCLEOTIDE SEQUENCE [LARGE SCALE GENOMIC DNA]</scope>
    <source>
        <strain evidence="1 2">JCM23202</strain>
    </source>
</reference>
<dbReference type="AlphaFoldDB" id="A0A7X1B599"/>
<evidence type="ECO:0000313" key="2">
    <source>
        <dbReference type="Proteomes" id="UP000526501"/>
    </source>
</evidence>
<sequence>MKLHRTSKAFAILLTVLGLVGLVGQASAHRLWILPSYTVLSGEDQWVSFEAAVSNNLFYPNHVALRLDGVHAISPSGQELELQSPAQGKIRSSFELQLKEQGTYRIYSGGGMMFASWTEDGEKKRKRGTDKEFAAMDLASMEDLQLRKNINRVETYVSAGEPTDITPSGKGLELEFISHPNDLYTGETAQFRVLLDGKPSSGQKITVVKGNDRYRDTEGSLELESDSEGLIEVSWDQAGRYWINGSTQIAGGEFHGYEVKRGASYTLVVEVLPE</sequence>
<organism evidence="1 2">
    <name type="scientific">Pelagicoccus albus</name>
    <dbReference type="NCBI Taxonomy" id="415222"/>
    <lineage>
        <taxon>Bacteria</taxon>
        <taxon>Pseudomonadati</taxon>
        <taxon>Verrucomicrobiota</taxon>
        <taxon>Opitutia</taxon>
        <taxon>Puniceicoccales</taxon>
        <taxon>Pelagicoccaceae</taxon>
        <taxon>Pelagicoccus</taxon>
    </lineage>
</organism>
<accession>A0A7X1B599</accession>
<name>A0A7X1B599_9BACT</name>
<dbReference type="InterPro" id="IPR019613">
    <property type="entry name" value="DUF4198"/>
</dbReference>
<dbReference type="Proteomes" id="UP000526501">
    <property type="component" value="Unassembled WGS sequence"/>
</dbReference>
<evidence type="ECO:0000313" key="1">
    <source>
        <dbReference type="EMBL" id="MBC2605909.1"/>
    </source>
</evidence>
<keyword evidence="2" id="KW-1185">Reference proteome</keyword>
<proteinExistence type="predicted"/>
<protein>
    <submittedName>
        <fullName evidence="1">DUF4198 domain-containing protein</fullName>
    </submittedName>
</protein>
<dbReference type="RefSeq" id="WP_185659797.1">
    <property type="nucleotide sequence ID" value="NZ_CAWPOO010000007.1"/>
</dbReference>
<dbReference type="Pfam" id="PF10670">
    <property type="entry name" value="DUF4198"/>
    <property type="match status" value="1"/>
</dbReference>